<feature type="transmembrane region" description="Helical" evidence="1">
    <location>
        <begin position="12"/>
        <end position="33"/>
    </location>
</feature>
<gene>
    <name evidence="2" type="ORF">ACFPH6_32825</name>
</gene>
<sequence>MISSSWDRSRRIRTAVSVLTVIGVAVGVLVLALSMSVPKAWWPHTGQAFAIDVHPHSAREDPCNLIAGPAKAYCEGGTTDAAPTEHPAEVAGAAWRLVPAGAGLVALLVWRRRSATGQRRR</sequence>
<accession>A0ABV8YXC0</accession>
<comment type="caution">
    <text evidence="2">The sequence shown here is derived from an EMBL/GenBank/DDBJ whole genome shotgun (WGS) entry which is preliminary data.</text>
</comment>
<keyword evidence="3" id="KW-1185">Reference proteome</keyword>
<dbReference type="Proteomes" id="UP001596012">
    <property type="component" value="Unassembled WGS sequence"/>
</dbReference>
<name>A0ABV8YXC0_9ACTN</name>
<evidence type="ECO:0000313" key="3">
    <source>
        <dbReference type="Proteomes" id="UP001596012"/>
    </source>
</evidence>
<evidence type="ECO:0008006" key="4">
    <source>
        <dbReference type="Google" id="ProtNLM"/>
    </source>
</evidence>
<protein>
    <recommendedName>
        <fullName evidence="4">MYXO-CTERM domain-containing protein</fullName>
    </recommendedName>
</protein>
<keyword evidence="1" id="KW-1133">Transmembrane helix</keyword>
<organism evidence="2 3">
    <name type="scientific">Streptomyces xiangluensis</name>
    <dbReference type="NCBI Taxonomy" id="2665720"/>
    <lineage>
        <taxon>Bacteria</taxon>
        <taxon>Bacillati</taxon>
        <taxon>Actinomycetota</taxon>
        <taxon>Actinomycetes</taxon>
        <taxon>Kitasatosporales</taxon>
        <taxon>Streptomycetaceae</taxon>
        <taxon>Streptomyces</taxon>
    </lineage>
</organism>
<dbReference type="RefSeq" id="WP_386347902.1">
    <property type="nucleotide sequence ID" value="NZ_JBHSFG010000059.1"/>
</dbReference>
<keyword evidence="1" id="KW-0812">Transmembrane</keyword>
<dbReference type="EMBL" id="JBHSFG010000059">
    <property type="protein sequence ID" value="MFC4469247.1"/>
    <property type="molecule type" value="Genomic_DNA"/>
</dbReference>
<reference evidence="3" key="1">
    <citation type="journal article" date="2019" name="Int. J. Syst. Evol. Microbiol.">
        <title>The Global Catalogue of Microorganisms (GCM) 10K type strain sequencing project: providing services to taxonomists for standard genome sequencing and annotation.</title>
        <authorList>
            <consortium name="The Broad Institute Genomics Platform"/>
            <consortium name="The Broad Institute Genome Sequencing Center for Infectious Disease"/>
            <person name="Wu L."/>
            <person name="Ma J."/>
        </authorList>
    </citation>
    <scope>NUCLEOTIDE SEQUENCE [LARGE SCALE GENOMIC DNA]</scope>
    <source>
        <strain evidence="3">DT43</strain>
    </source>
</reference>
<evidence type="ECO:0000313" key="2">
    <source>
        <dbReference type="EMBL" id="MFC4469247.1"/>
    </source>
</evidence>
<feature type="transmembrane region" description="Helical" evidence="1">
    <location>
        <begin position="93"/>
        <end position="110"/>
    </location>
</feature>
<evidence type="ECO:0000256" key="1">
    <source>
        <dbReference type="SAM" id="Phobius"/>
    </source>
</evidence>
<proteinExistence type="predicted"/>
<keyword evidence="1" id="KW-0472">Membrane</keyword>